<accession>A0A1F2PHX8</accession>
<dbReference type="InterPro" id="IPR014958">
    <property type="entry name" value="DGC"/>
</dbReference>
<dbReference type="GO" id="GO:0005960">
    <property type="term" value="C:glycine cleavage complex"/>
    <property type="evidence" value="ECO:0007669"/>
    <property type="project" value="InterPro"/>
</dbReference>
<dbReference type="NCBIfam" id="NF002270">
    <property type="entry name" value="PRK01202.1"/>
    <property type="match status" value="1"/>
</dbReference>
<dbReference type="InterPro" id="IPR011053">
    <property type="entry name" value="Single_hybrid_motif"/>
</dbReference>
<dbReference type="STRING" id="52694.ACWI_21120"/>
<dbReference type="GO" id="GO:0009249">
    <property type="term" value="P:protein lipoylation"/>
    <property type="evidence" value="ECO:0007669"/>
    <property type="project" value="TreeGrafter"/>
</dbReference>
<dbReference type="AlphaFoldDB" id="A0A1F2PHX8"/>
<dbReference type="InterPro" id="IPR000089">
    <property type="entry name" value="Biotin_lipoyl"/>
</dbReference>
<dbReference type="Proteomes" id="UP000176244">
    <property type="component" value="Unassembled WGS sequence"/>
</dbReference>
<reference evidence="4 5" key="1">
    <citation type="submission" date="2015-09" db="EMBL/GenBank/DDBJ databases">
        <title>Genome sequence of Acetobacterium wieringae DSM 1911.</title>
        <authorList>
            <person name="Poehlein A."/>
            <person name="Bengelsdorf F.R."/>
            <person name="Schiel-Bengelsdorf B."/>
            <person name="Duerre P."/>
            <person name="Daniel R."/>
        </authorList>
    </citation>
    <scope>NUCLEOTIDE SEQUENCE [LARGE SCALE GENOMIC DNA]</scope>
    <source>
        <strain evidence="4 5">DSM 1911</strain>
    </source>
</reference>
<dbReference type="PANTHER" id="PTHR11715:SF3">
    <property type="entry name" value="GLYCINE CLEAVAGE SYSTEM H PROTEIN-RELATED"/>
    <property type="match status" value="1"/>
</dbReference>
<comment type="caution">
    <text evidence="4">The sequence shown here is derived from an EMBL/GenBank/DDBJ whole genome shotgun (WGS) entry which is preliminary data.</text>
</comment>
<dbReference type="SUPFAM" id="SSF51230">
    <property type="entry name" value="Single hybrid motif"/>
    <property type="match status" value="1"/>
</dbReference>
<evidence type="ECO:0000256" key="1">
    <source>
        <dbReference type="ARBA" id="ARBA00009249"/>
    </source>
</evidence>
<dbReference type="CDD" id="cd06848">
    <property type="entry name" value="GCS_H"/>
    <property type="match status" value="1"/>
</dbReference>
<proteinExistence type="inferred from homology"/>
<dbReference type="OrthoDB" id="9796712at2"/>
<keyword evidence="2" id="KW-0450">Lipoyl</keyword>
<dbReference type="Pfam" id="PF08859">
    <property type="entry name" value="DGC"/>
    <property type="match status" value="1"/>
</dbReference>
<dbReference type="InterPro" id="IPR003016">
    <property type="entry name" value="2-oxoA_DH_lipoyl-BS"/>
</dbReference>
<evidence type="ECO:0000256" key="2">
    <source>
        <dbReference type="ARBA" id="ARBA00022823"/>
    </source>
</evidence>
<organism evidence="4 5">
    <name type="scientific">Acetobacterium wieringae</name>
    <dbReference type="NCBI Taxonomy" id="52694"/>
    <lineage>
        <taxon>Bacteria</taxon>
        <taxon>Bacillati</taxon>
        <taxon>Bacillota</taxon>
        <taxon>Clostridia</taxon>
        <taxon>Eubacteriales</taxon>
        <taxon>Eubacteriaceae</taxon>
        <taxon>Acetobacterium</taxon>
    </lineage>
</organism>
<dbReference type="Pfam" id="PF01597">
    <property type="entry name" value="GCV_H"/>
    <property type="match status" value="1"/>
</dbReference>
<dbReference type="PROSITE" id="PS00189">
    <property type="entry name" value="LIPOYL"/>
    <property type="match status" value="1"/>
</dbReference>
<dbReference type="GO" id="GO:0019464">
    <property type="term" value="P:glycine decarboxylation via glycine cleavage system"/>
    <property type="evidence" value="ECO:0007669"/>
    <property type="project" value="InterPro"/>
</dbReference>
<dbReference type="InterPro" id="IPR002930">
    <property type="entry name" value="GCV_H"/>
</dbReference>
<gene>
    <name evidence="4" type="primary">gcvH_3</name>
    <name evidence="4" type="ORF">ACWI_21120</name>
</gene>
<dbReference type="Gene3D" id="2.40.50.100">
    <property type="match status" value="1"/>
</dbReference>
<dbReference type="GO" id="GO:0005737">
    <property type="term" value="C:cytoplasm"/>
    <property type="evidence" value="ECO:0007669"/>
    <property type="project" value="TreeGrafter"/>
</dbReference>
<dbReference type="PANTHER" id="PTHR11715">
    <property type="entry name" value="GLYCINE CLEAVAGE SYSTEM H PROTEIN"/>
    <property type="match status" value="1"/>
</dbReference>
<evidence type="ECO:0000259" key="3">
    <source>
        <dbReference type="PROSITE" id="PS50968"/>
    </source>
</evidence>
<evidence type="ECO:0000313" key="5">
    <source>
        <dbReference type="Proteomes" id="UP000176244"/>
    </source>
</evidence>
<feature type="domain" description="Lipoyl-binding" evidence="3">
    <location>
        <begin position="170"/>
        <end position="252"/>
    </location>
</feature>
<dbReference type="InterPro" id="IPR033753">
    <property type="entry name" value="GCV_H/Fam206"/>
</dbReference>
<dbReference type="RefSeq" id="WP_084633630.1">
    <property type="nucleotide sequence ID" value="NZ_LKEU01000031.1"/>
</dbReference>
<evidence type="ECO:0000313" key="4">
    <source>
        <dbReference type="EMBL" id="OFV70331.1"/>
    </source>
</evidence>
<name>A0A1F2PHX8_9FIRM</name>
<sequence>MSESICVLPCNGLDKCAGDLSRRVALELAQSAEVALICPVLLNQNRSRYEKALAAGDLTVIDGCNTRCASKLAGDLELAIKDKVNVSEVAKTLDIKLGVDIQENDDTRAVVQAVLAKVNSSAADQAESEFIEPEAVEYNSFSHGKFIFKVPQSNYFFNENDCWVTVSGNMARVGVSDYVQQNLSDILYVDPPEIGDEFEQFDDLGSIESSKAVFEIISPVSGTVVAVNSSLNDAPEQVNESPYEKGWLVEVKLRDFSEDQDLLHDCPAYFEFLQRKVAEIDV</sequence>
<dbReference type="EMBL" id="LKEU01000031">
    <property type="protein sequence ID" value="OFV70331.1"/>
    <property type="molecule type" value="Genomic_DNA"/>
</dbReference>
<dbReference type="PROSITE" id="PS50968">
    <property type="entry name" value="BIOTINYL_LIPOYL"/>
    <property type="match status" value="1"/>
</dbReference>
<protein>
    <submittedName>
        <fullName evidence="4">Glycine cleavage system H protein</fullName>
    </submittedName>
</protein>
<comment type="similarity">
    <text evidence="1">Belongs to the GcvH family.</text>
</comment>